<dbReference type="PANTHER" id="PTHR12265">
    <property type="entry name" value="TRANSMEMBRANE PROTEIN 53"/>
    <property type="match status" value="1"/>
</dbReference>
<dbReference type="AlphaFoldDB" id="A0A9P9JIX9"/>
<name>A0A9P9JIX9_9HYPO</name>
<dbReference type="EMBL" id="JAGMUV010000004">
    <property type="protein sequence ID" value="KAH7160630.1"/>
    <property type="molecule type" value="Genomic_DNA"/>
</dbReference>
<evidence type="ECO:0000313" key="2">
    <source>
        <dbReference type="Proteomes" id="UP000738349"/>
    </source>
</evidence>
<dbReference type="OrthoDB" id="77878at2759"/>
<organism evidence="1 2">
    <name type="scientific">Dactylonectria macrodidyma</name>
    <dbReference type="NCBI Taxonomy" id="307937"/>
    <lineage>
        <taxon>Eukaryota</taxon>
        <taxon>Fungi</taxon>
        <taxon>Dikarya</taxon>
        <taxon>Ascomycota</taxon>
        <taxon>Pezizomycotina</taxon>
        <taxon>Sordariomycetes</taxon>
        <taxon>Hypocreomycetidae</taxon>
        <taxon>Hypocreales</taxon>
        <taxon>Nectriaceae</taxon>
        <taxon>Dactylonectria</taxon>
    </lineage>
</organism>
<sequence length="267" mass="29917">MDVLNPTVSYAGPGADTVSNNDQNPRLIVLLAWMNAGDAHISKYITQYHSLFPSSCILLVRCTAALWMRPALRRQRLKVALPILRDLATTAGVENQEPQFLVHIFSNGGAASARTLWDLWASDLGGDKFIPRCVVIMDSCPGLWTYKRDYHVAASSLPGWAWPLAHVFMVMSWLLWISWGRRGPHEINAENLNASGFTSREERRTYMYGTEDKAVGCDHVEAHGEEARKKGVMVRMEKFQGGEHVSLVRVDADRYWGIVKETWSGGG</sequence>
<accession>A0A9P9JIX9</accession>
<dbReference type="Proteomes" id="UP000738349">
    <property type="component" value="Unassembled WGS sequence"/>
</dbReference>
<comment type="caution">
    <text evidence="1">The sequence shown here is derived from an EMBL/GenBank/DDBJ whole genome shotgun (WGS) entry which is preliminary data.</text>
</comment>
<reference evidence="1" key="1">
    <citation type="journal article" date="2021" name="Nat. Commun.">
        <title>Genetic determinants of endophytism in the Arabidopsis root mycobiome.</title>
        <authorList>
            <person name="Mesny F."/>
            <person name="Miyauchi S."/>
            <person name="Thiergart T."/>
            <person name="Pickel B."/>
            <person name="Atanasova L."/>
            <person name="Karlsson M."/>
            <person name="Huettel B."/>
            <person name="Barry K.W."/>
            <person name="Haridas S."/>
            <person name="Chen C."/>
            <person name="Bauer D."/>
            <person name="Andreopoulos W."/>
            <person name="Pangilinan J."/>
            <person name="LaButti K."/>
            <person name="Riley R."/>
            <person name="Lipzen A."/>
            <person name="Clum A."/>
            <person name="Drula E."/>
            <person name="Henrissat B."/>
            <person name="Kohler A."/>
            <person name="Grigoriev I.V."/>
            <person name="Martin F.M."/>
            <person name="Hacquard S."/>
        </authorList>
    </citation>
    <scope>NUCLEOTIDE SEQUENCE</scope>
    <source>
        <strain evidence="1">MPI-CAGE-AT-0147</strain>
    </source>
</reference>
<evidence type="ECO:0008006" key="3">
    <source>
        <dbReference type="Google" id="ProtNLM"/>
    </source>
</evidence>
<protein>
    <recommendedName>
        <fullName evidence="3">Indole-diterpene biosynthesis protein PaxU</fullName>
    </recommendedName>
</protein>
<dbReference type="PANTHER" id="PTHR12265:SF40">
    <property type="entry name" value="DUF829-DOMAIN-CONTAINING PROTEIN"/>
    <property type="match status" value="1"/>
</dbReference>
<proteinExistence type="predicted"/>
<dbReference type="Pfam" id="PF05705">
    <property type="entry name" value="DUF829"/>
    <property type="match status" value="1"/>
</dbReference>
<keyword evidence="2" id="KW-1185">Reference proteome</keyword>
<gene>
    <name evidence="1" type="ORF">EDB81DRAFT_644408</name>
</gene>
<evidence type="ECO:0000313" key="1">
    <source>
        <dbReference type="EMBL" id="KAH7160630.1"/>
    </source>
</evidence>
<dbReference type="InterPro" id="IPR008547">
    <property type="entry name" value="DUF829_TMEM53"/>
</dbReference>